<reference evidence="1" key="1">
    <citation type="submission" date="2006-03" db="EMBL/GenBank/DDBJ databases">
        <authorList>
            <person name="Bowman J."/>
            <person name="Ferriera S."/>
            <person name="Johnson J."/>
            <person name="Kravitz S."/>
            <person name="Halpern A."/>
            <person name="Remington K."/>
            <person name="Beeson K."/>
            <person name="Tran B."/>
            <person name="Rogers Y.-H."/>
            <person name="Friedman R."/>
            <person name="Venter J.C."/>
        </authorList>
    </citation>
    <scope>NUCLEOTIDE SEQUENCE [LARGE SCALE GENOMIC DNA]</scope>
    <source>
        <strain evidence="1">ATCC 700755</strain>
    </source>
</reference>
<sequence>METLLQKLVLLSLILMLFTSCVSIKAPQIWSGMTVREFIKEAKYEELVSMDSGWTIYRVFYGYSAQNVMFYYFYDNKLVKMNQGQRDVDVRVRVN</sequence>
<dbReference type="KEGG" id="ptq:P700755_000301"/>
<keyword evidence="2" id="KW-1185">Reference proteome</keyword>
<dbReference type="Proteomes" id="UP000008514">
    <property type="component" value="Chromosome"/>
</dbReference>
<gene>
    <name evidence="1" type="ordered locus">P700755_000301</name>
</gene>
<dbReference type="HOGENOM" id="CLU_2370726_0_0_10"/>
<accession>K4IA83</accession>
<organism evidence="1 2">
    <name type="scientific">Psychroflexus torquis (strain ATCC 700755 / CIP 106069 / ACAM 623)</name>
    <dbReference type="NCBI Taxonomy" id="313595"/>
    <lineage>
        <taxon>Bacteria</taxon>
        <taxon>Pseudomonadati</taxon>
        <taxon>Bacteroidota</taxon>
        <taxon>Flavobacteriia</taxon>
        <taxon>Flavobacteriales</taxon>
        <taxon>Flavobacteriaceae</taxon>
        <taxon>Psychroflexus</taxon>
    </lineage>
</organism>
<evidence type="ECO:0000313" key="1">
    <source>
        <dbReference type="EMBL" id="AFU67339.1"/>
    </source>
</evidence>
<name>K4IA83_PSYTT</name>
<evidence type="ECO:0008006" key="3">
    <source>
        <dbReference type="Google" id="ProtNLM"/>
    </source>
</evidence>
<dbReference type="EMBL" id="CP003879">
    <property type="protein sequence ID" value="AFU67339.1"/>
    <property type="molecule type" value="Genomic_DNA"/>
</dbReference>
<proteinExistence type="predicted"/>
<reference evidence="1" key="2">
    <citation type="submission" date="2012-09" db="EMBL/GenBank/DDBJ databases">
        <title>The complete sequence of Psychroflexus torquis an extreme psychrophile from sea-ice that is stimulated by light.</title>
        <authorList>
            <person name="Feng S."/>
            <person name="Powell S.M."/>
            <person name="Bowman J.P."/>
        </authorList>
    </citation>
    <scope>NUCLEOTIDE SEQUENCE [LARGE SCALE GENOMIC DNA]</scope>
    <source>
        <strain evidence="1">ATCC 700755</strain>
    </source>
</reference>
<dbReference type="AlphaFoldDB" id="K4IA83"/>
<evidence type="ECO:0000313" key="2">
    <source>
        <dbReference type="Proteomes" id="UP000008514"/>
    </source>
</evidence>
<dbReference type="RefSeq" id="WP_015022958.1">
    <property type="nucleotide sequence ID" value="NC_018721.1"/>
</dbReference>
<protein>
    <recommendedName>
        <fullName evidence="3">Lipoprotein</fullName>
    </recommendedName>
</protein>
<dbReference type="OrthoDB" id="1495380at2"/>
<dbReference type="eggNOG" id="ENOG502ZKSW">
    <property type="taxonomic scope" value="Bacteria"/>
</dbReference>
<dbReference type="PROSITE" id="PS51257">
    <property type="entry name" value="PROKAR_LIPOPROTEIN"/>
    <property type="match status" value="1"/>
</dbReference>